<dbReference type="Gene3D" id="3.30.420.140">
    <property type="entry name" value="YqgF/RNase H-like domain"/>
    <property type="match status" value="1"/>
</dbReference>
<feature type="compositionally biased region" description="Basic and acidic residues" evidence="1">
    <location>
        <begin position="652"/>
        <end position="661"/>
    </location>
</feature>
<dbReference type="FunFam" id="2.40.50.140:FF:000051">
    <property type="entry name" value="RNA-binding transcriptional accessory protein"/>
    <property type="match status" value="1"/>
</dbReference>
<dbReference type="STRING" id="1469948.GCA_000732725_02137"/>
<dbReference type="InterPro" id="IPR055179">
    <property type="entry name" value="Tex-like_central_region"/>
</dbReference>
<dbReference type="Pfam" id="PF12836">
    <property type="entry name" value="HHH_3"/>
    <property type="match status" value="1"/>
</dbReference>
<proteinExistence type="predicted"/>
<dbReference type="Gene3D" id="2.40.50.140">
    <property type="entry name" value="Nucleic acid-binding proteins"/>
    <property type="match status" value="1"/>
</dbReference>
<dbReference type="GO" id="GO:0003735">
    <property type="term" value="F:structural constituent of ribosome"/>
    <property type="evidence" value="ECO:0007669"/>
    <property type="project" value="TreeGrafter"/>
</dbReference>
<name>A0A4R1QWM0_9FIRM</name>
<dbReference type="InterPro" id="IPR012340">
    <property type="entry name" value="NA-bd_OB-fold"/>
</dbReference>
<dbReference type="InterPro" id="IPR018974">
    <property type="entry name" value="Tex-like_N"/>
</dbReference>
<dbReference type="Gene3D" id="1.10.10.650">
    <property type="entry name" value="RuvA domain 2-like"/>
    <property type="match status" value="1"/>
</dbReference>
<organism evidence="3 4">
    <name type="scientific">Kineothrix alysoides</name>
    <dbReference type="NCBI Taxonomy" id="1469948"/>
    <lineage>
        <taxon>Bacteria</taxon>
        <taxon>Bacillati</taxon>
        <taxon>Bacillota</taxon>
        <taxon>Clostridia</taxon>
        <taxon>Lachnospirales</taxon>
        <taxon>Lachnospiraceae</taxon>
        <taxon>Kineothrix</taxon>
    </lineage>
</organism>
<evidence type="ECO:0000259" key="2">
    <source>
        <dbReference type="PROSITE" id="PS50126"/>
    </source>
</evidence>
<dbReference type="EMBL" id="SLUO01000007">
    <property type="protein sequence ID" value="TCL57903.1"/>
    <property type="molecule type" value="Genomic_DNA"/>
</dbReference>
<dbReference type="InterPro" id="IPR041692">
    <property type="entry name" value="HHH_9"/>
</dbReference>
<dbReference type="PROSITE" id="PS50126">
    <property type="entry name" value="S1"/>
    <property type="match status" value="1"/>
</dbReference>
<gene>
    <name evidence="3" type="ORF">EDD76_10717</name>
</gene>
<feature type="compositionally biased region" description="Basic and acidic residues" evidence="1">
    <location>
        <begin position="581"/>
        <end position="603"/>
    </location>
</feature>
<dbReference type="InterPro" id="IPR010994">
    <property type="entry name" value="RuvA_2-like"/>
</dbReference>
<dbReference type="Proteomes" id="UP000295718">
    <property type="component" value="Unassembled WGS sequence"/>
</dbReference>
<dbReference type="Gene3D" id="1.10.3500.10">
    <property type="entry name" value="Tex N-terminal region-like"/>
    <property type="match status" value="1"/>
</dbReference>
<dbReference type="FunFam" id="1.10.150.310:FF:000002">
    <property type="entry name" value="Putative transcription modulator/accessory protein"/>
    <property type="match status" value="1"/>
</dbReference>
<dbReference type="SUPFAM" id="SSF50249">
    <property type="entry name" value="Nucleic acid-binding proteins"/>
    <property type="match status" value="1"/>
</dbReference>
<feature type="domain" description="S1 motif" evidence="2">
    <location>
        <begin position="709"/>
        <end position="778"/>
    </location>
</feature>
<dbReference type="Pfam" id="PF09371">
    <property type="entry name" value="Tex_N"/>
    <property type="match status" value="1"/>
</dbReference>
<dbReference type="Pfam" id="PF17674">
    <property type="entry name" value="HHH_9"/>
    <property type="match status" value="2"/>
</dbReference>
<dbReference type="InterPro" id="IPR037027">
    <property type="entry name" value="YqgF/RNaseH-like_dom_sf"/>
</dbReference>
<protein>
    <recommendedName>
        <fullName evidence="2">S1 motif domain-containing protein</fullName>
    </recommendedName>
</protein>
<dbReference type="InterPro" id="IPR006641">
    <property type="entry name" value="YqgF/RNaseH-like_dom"/>
</dbReference>
<evidence type="ECO:0000256" key="1">
    <source>
        <dbReference type="SAM" id="MobiDB-lite"/>
    </source>
</evidence>
<dbReference type="FunFam" id="1.10.10.650:FF:000001">
    <property type="entry name" value="S1 RNA-binding domain 1"/>
    <property type="match status" value="1"/>
</dbReference>
<sequence>MDIILKLKDELKVEKWQVEAAVKLIDEGNTIPFISRYRKEVTGSLNDEVLRDLHERLIYLRNLEEKKEQVIGSIGEQGKLTEELKEKILAAETLVVVEDLYRPYRPKRKTRASVAKEKGLEELAKWILAQNGETSLEEEAAKYVNEEKEVKDISEAIQGAKDIIAESISDEADYRIYIRDITMEEGTITSTAKNEKAESVYEMYYDYDEPLKKAAGHRILALNRGESEKVLTVKVVAPEERILQFLAKKVIISENPVTKPVLMEVIDDSYRRLIAPAIEREIRNDLTEKAEDGAISVFGKNLEQLLMQPPIAGKVVLGWDPAFRTGCKLAVVDETGKVLETKVIYPTAPQNKVEEAKKELKRLIKKYGIALISVGNGTASRESEQVIVGLIKELDTPVQYVIVNEAGASVYSASKLATEEFPNFDVGQRSSASIARRLQDPLAELVKIDPKSIGVGQYQHDMNQKKLSDALSGVVEDCVNKVGVDLNTASASLLEYISGITKVIARNIVDYRENNGRFTNRKQLLKVAKLGPKAYEQCAGFMRILDGENPLDATSVHPESYEAAMKLLTKLGLTMEDVKEAQKKAASEKGKVKKETPKQERQPKQNKVMIRNTDTAMGKALAAAMGGVALQEAPGKKTEEKNTPQAQNSSSLEKKVKDKEKTAQELGIGEITLTDILKELEKPARDPRENMPAPILRHDVLDMKDLKPGMILKGTVRNVIDFGVFVDIGVHQDGLVHISQITDRFIKHPLEAVSVGDVVDVQVISVEVPKKRISLTMKINKGNK</sequence>
<dbReference type="InterPro" id="IPR050437">
    <property type="entry name" value="Ribos_protein_bS1-like"/>
</dbReference>
<dbReference type="GO" id="GO:0006139">
    <property type="term" value="P:nucleobase-containing compound metabolic process"/>
    <property type="evidence" value="ECO:0007669"/>
    <property type="project" value="InterPro"/>
</dbReference>
<dbReference type="InterPro" id="IPR003029">
    <property type="entry name" value="S1_domain"/>
</dbReference>
<dbReference type="CDD" id="cd05685">
    <property type="entry name" value="S1_Tex"/>
    <property type="match status" value="1"/>
</dbReference>
<dbReference type="Pfam" id="PF22706">
    <property type="entry name" value="Tex_central_region"/>
    <property type="match status" value="1"/>
</dbReference>
<reference evidence="3 4" key="1">
    <citation type="submission" date="2019-03" db="EMBL/GenBank/DDBJ databases">
        <title>Genomic Encyclopedia of Type Strains, Phase IV (KMG-IV): sequencing the most valuable type-strain genomes for metagenomic binning, comparative biology and taxonomic classification.</title>
        <authorList>
            <person name="Goeker M."/>
        </authorList>
    </citation>
    <scope>NUCLEOTIDE SEQUENCE [LARGE SCALE GENOMIC DNA]</scope>
    <source>
        <strain evidence="3 4">DSM 100556</strain>
    </source>
</reference>
<keyword evidence="4" id="KW-1185">Reference proteome</keyword>
<dbReference type="GO" id="GO:0006412">
    <property type="term" value="P:translation"/>
    <property type="evidence" value="ECO:0007669"/>
    <property type="project" value="TreeGrafter"/>
</dbReference>
<dbReference type="InterPro" id="IPR012337">
    <property type="entry name" value="RNaseH-like_sf"/>
</dbReference>
<dbReference type="InterPro" id="IPR044146">
    <property type="entry name" value="S1_Tex"/>
</dbReference>
<dbReference type="AlphaFoldDB" id="A0A4R1QWM0"/>
<dbReference type="Gene3D" id="1.10.150.310">
    <property type="entry name" value="Tex RuvX-like domain-like"/>
    <property type="match status" value="1"/>
</dbReference>
<dbReference type="InterPro" id="IPR023319">
    <property type="entry name" value="Tex-like_HTH_dom_sf"/>
</dbReference>
<dbReference type="PANTHER" id="PTHR10724:SF10">
    <property type="entry name" value="S1 RNA-BINDING DOMAIN-CONTAINING PROTEIN 1"/>
    <property type="match status" value="1"/>
</dbReference>
<dbReference type="SMART" id="SM00732">
    <property type="entry name" value="YqgFc"/>
    <property type="match status" value="1"/>
</dbReference>
<dbReference type="RefSeq" id="WP_031390828.1">
    <property type="nucleotide sequence ID" value="NZ_JPNB01000002.1"/>
</dbReference>
<dbReference type="InterPro" id="IPR032639">
    <property type="entry name" value="Tex_YqgF"/>
</dbReference>
<feature type="region of interest" description="Disordered" evidence="1">
    <location>
        <begin position="581"/>
        <end position="610"/>
    </location>
</feature>
<dbReference type="GO" id="GO:0005737">
    <property type="term" value="C:cytoplasm"/>
    <property type="evidence" value="ECO:0007669"/>
    <property type="project" value="UniProtKB-ARBA"/>
</dbReference>
<feature type="region of interest" description="Disordered" evidence="1">
    <location>
        <begin position="632"/>
        <end position="661"/>
    </location>
</feature>
<dbReference type="GO" id="GO:0003729">
    <property type="term" value="F:mRNA binding"/>
    <property type="evidence" value="ECO:0007669"/>
    <property type="project" value="UniProtKB-ARBA"/>
</dbReference>
<dbReference type="FunFam" id="3.30.420.140:FF:000001">
    <property type="entry name" value="RNA-binding transcriptional accessory protein"/>
    <property type="match status" value="1"/>
</dbReference>
<dbReference type="OrthoDB" id="9804714at2"/>
<dbReference type="PANTHER" id="PTHR10724">
    <property type="entry name" value="30S RIBOSOMAL PROTEIN S1"/>
    <property type="match status" value="1"/>
</dbReference>
<dbReference type="SMART" id="SM00316">
    <property type="entry name" value="S1"/>
    <property type="match status" value="1"/>
</dbReference>
<evidence type="ECO:0000313" key="4">
    <source>
        <dbReference type="Proteomes" id="UP000295718"/>
    </source>
</evidence>
<comment type="caution">
    <text evidence="3">The sequence shown here is derived from an EMBL/GenBank/DDBJ whole genome shotgun (WGS) entry which is preliminary data.</text>
</comment>
<accession>A0A4R1QWM0</accession>
<dbReference type="SUPFAM" id="SSF47781">
    <property type="entry name" value="RuvA domain 2-like"/>
    <property type="match status" value="2"/>
</dbReference>
<dbReference type="Pfam" id="PF00575">
    <property type="entry name" value="S1"/>
    <property type="match status" value="1"/>
</dbReference>
<evidence type="ECO:0000313" key="3">
    <source>
        <dbReference type="EMBL" id="TCL57903.1"/>
    </source>
</evidence>
<dbReference type="Pfam" id="PF16921">
    <property type="entry name" value="Tex_YqgF"/>
    <property type="match status" value="1"/>
</dbReference>
<dbReference type="SUPFAM" id="SSF158832">
    <property type="entry name" value="Tex N-terminal region-like"/>
    <property type="match status" value="1"/>
</dbReference>
<dbReference type="SUPFAM" id="SSF53098">
    <property type="entry name" value="Ribonuclease H-like"/>
    <property type="match status" value="1"/>
</dbReference>
<dbReference type="InterPro" id="IPR023323">
    <property type="entry name" value="Tex-like_dom_sf"/>
</dbReference>